<feature type="region of interest" description="Disordered" evidence="1">
    <location>
        <begin position="250"/>
        <end position="284"/>
    </location>
</feature>
<feature type="region of interest" description="Disordered" evidence="1">
    <location>
        <begin position="196"/>
        <end position="217"/>
    </location>
</feature>
<comment type="caution">
    <text evidence="2">The sequence shown here is derived from an EMBL/GenBank/DDBJ whole genome shotgun (WGS) entry which is preliminary data.</text>
</comment>
<dbReference type="Proteomes" id="UP001285441">
    <property type="component" value="Unassembled WGS sequence"/>
</dbReference>
<proteinExistence type="predicted"/>
<sequence length="379" mass="40506">MASFDPVEFWGIATGRDIVFRHETAGQRRGSTSSSTISFSSVDVDEDIIALTPWFSPASLLSTPKAALGSPASSFVNLSPDAHLVQSDGVHFDSVDEWRLTPTLTSETLPPLDRFVAIPERHEKLALALSPNVQCAQPFYDYIPCPGSGPGSAAASTARRSAKATADSAFVVDEPAPTAGPATLQHGITGLNTAQVDSAQPNTTSPSTMAGRSPLSRYLASGHPHEWLAVVLQQPSDPARQLDLQQGLSEQLPAEDVTARSKRQVSSGSSSGSHTIGSDYAEPNPTCNPLSAGVLEARPSTDISLDSECTSICSIDTDIVVGQFQEKVKTYAARKTGPRFHRESRKRHRHGHTHNQNKKAKTDSTAEPAAGEQHDRPRL</sequence>
<name>A0AAE0P5W3_9PEZI</name>
<evidence type="ECO:0000313" key="3">
    <source>
        <dbReference type="Proteomes" id="UP001285441"/>
    </source>
</evidence>
<keyword evidence="3" id="KW-1185">Reference proteome</keyword>
<dbReference type="EMBL" id="JAULSW010000001">
    <property type="protein sequence ID" value="KAK3393884.1"/>
    <property type="molecule type" value="Genomic_DNA"/>
</dbReference>
<gene>
    <name evidence="2" type="ORF">B0H63DRAFT_30224</name>
</gene>
<protein>
    <submittedName>
        <fullName evidence="2">Uncharacterized protein</fullName>
    </submittedName>
</protein>
<dbReference type="AlphaFoldDB" id="A0AAE0P5W3"/>
<evidence type="ECO:0000256" key="1">
    <source>
        <dbReference type="SAM" id="MobiDB-lite"/>
    </source>
</evidence>
<evidence type="ECO:0000313" key="2">
    <source>
        <dbReference type="EMBL" id="KAK3393884.1"/>
    </source>
</evidence>
<reference evidence="2" key="2">
    <citation type="submission" date="2023-06" db="EMBL/GenBank/DDBJ databases">
        <authorList>
            <consortium name="Lawrence Berkeley National Laboratory"/>
            <person name="Haridas S."/>
            <person name="Hensen N."/>
            <person name="Bonometti L."/>
            <person name="Westerberg I."/>
            <person name="Brannstrom I.O."/>
            <person name="Guillou S."/>
            <person name="Cros-Aarteil S."/>
            <person name="Calhoun S."/>
            <person name="Kuo A."/>
            <person name="Mondo S."/>
            <person name="Pangilinan J."/>
            <person name="Riley R."/>
            <person name="LaButti K."/>
            <person name="Andreopoulos B."/>
            <person name="Lipzen A."/>
            <person name="Chen C."/>
            <person name="Yanf M."/>
            <person name="Daum C."/>
            <person name="Ng V."/>
            <person name="Clum A."/>
            <person name="Steindorff A."/>
            <person name="Ohm R."/>
            <person name="Martin F."/>
            <person name="Silar P."/>
            <person name="Natvig D."/>
            <person name="Lalanne C."/>
            <person name="Gautier V."/>
            <person name="Ament-velasquez S.L."/>
            <person name="Kruys A."/>
            <person name="Hutchinson M.I."/>
            <person name="Powell A.J."/>
            <person name="Barry K."/>
            <person name="Miller A.N."/>
            <person name="Grigoriev I.V."/>
            <person name="Debuchy R."/>
            <person name="Gladieux P."/>
            <person name="Thoren M.H."/>
            <person name="Johannesson H."/>
        </authorList>
    </citation>
    <scope>NUCLEOTIDE SEQUENCE</scope>
    <source>
        <strain evidence="2">CBS 232.78</strain>
    </source>
</reference>
<accession>A0AAE0P5W3</accession>
<reference evidence="2" key="1">
    <citation type="journal article" date="2023" name="Mol. Phylogenet. Evol.">
        <title>Genome-scale phylogeny and comparative genomics of the fungal order Sordariales.</title>
        <authorList>
            <person name="Hensen N."/>
            <person name="Bonometti L."/>
            <person name="Westerberg I."/>
            <person name="Brannstrom I.O."/>
            <person name="Guillou S."/>
            <person name="Cros-Aarteil S."/>
            <person name="Calhoun S."/>
            <person name="Haridas S."/>
            <person name="Kuo A."/>
            <person name="Mondo S."/>
            <person name="Pangilinan J."/>
            <person name="Riley R."/>
            <person name="LaButti K."/>
            <person name="Andreopoulos B."/>
            <person name="Lipzen A."/>
            <person name="Chen C."/>
            <person name="Yan M."/>
            <person name="Daum C."/>
            <person name="Ng V."/>
            <person name="Clum A."/>
            <person name="Steindorff A."/>
            <person name="Ohm R.A."/>
            <person name="Martin F."/>
            <person name="Silar P."/>
            <person name="Natvig D.O."/>
            <person name="Lalanne C."/>
            <person name="Gautier V."/>
            <person name="Ament-Velasquez S.L."/>
            <person name="Kruys A."/>
            <person name="Hutchinson M.I."/>
            <person name="Powell A.J."/>
            <person name="Barry K."/>
            <person name="Miller A.N."/>
            <person name="Grigoriev I.V."/>
            <person name="Debuchy R."/>
            <person name="Gladieux P."/>
            <person name="Hiltunen Thoren M."/>
            <person name="Johannesson H."/>
        </authorList>
    </citation>
    <scope>NUCLEOTIDE SEQUENCE</scope>
    <source>
        <strain evidence="2">CBS 232.78</strain>
    </source>
</reference>
<feature type="region of interest" description="Disordered" evidence="1">
    <location>
        <begin position="332"/>
        <end position="379"/>
    </location>
</feature>
<feature type="compositionally biased region" description="Polar residues" evidence="1">
    <location>
        <begin position="196"/>
        <end position="210"/>
    </location>
</feature>
<feature type="compositionally biased region" description="Basic residues" evidence="1">
    <location>
        <begin position="336"/>
        <end position="359"/>
    </location>
</feature>
<organism evidence="2 3">
    <name type="scientific">Podospora didyma</name>
    <dbReference type="NCBI Taxonomy" id="330526"/>
    <lineage>
        <taxon>Eukaryota</taxon>
        <taxon>Fungi</taxon>
        <taxon>Dikarya</taxon>
        <taxon>Ascomycota</taxon>
        <taxon>Pezizomycotina</taxon>
        <taxon>Sordariomycetes</taxon>
        <taxon>Sordariomycetidae</taxon>
        <taxon>Sordariales</taxon>
        <taxon>Podosporaceae</taxon>
        <taxon>Podospora</taxon>
    </lineage>
</organism>